<comment type="caution">
    <text evidence="1">The sequence shown here is derived from an EMBL/GenBank/DDBJ whole genome shotgun (WGS) entry which is preliminary data.</text>
</comment>
<evidence type="ECO:0000313" key="1">
    <source>
        <dbReference type="EMBL" id="KAJ7560674.1"/>
    </source>
</evidence>
<dbReference type="EMBL" id="CM055095">
    <property type="protein sequence ID" value="KAJ7560674.1"/>
    <property type="molecule type" value="Genomic_DNA"/>
</dbReference>
<dbReference type="Proteomes" id="UP001162992">
    <property type="component" value="Chromosome 4"/>
</dbReference>
<gene>
    <name evidence="1" type="ORF">O6H91_04G140000</name>
</gene>
<accession>A0ACC2E2H1</accession>
<keyword evidence="2" id="KW-1185">Reference proteome</keyword>
<name>A0ACC2E2H1_DIPCM</name>
<organism evidence="1 2">
    <name type="scientific">Diphasiastrum complanatum</name>
    <name type="common">Issler's clubmoss</name>
    <name type="synonym">Lycopodium complanatum</name>
    <dbReference type="NCBI Taxonomy" id="34168"/>
    <lineage>
        <taxon>Eukaryota</taxon>
        <taxon>Viridiplantae</taxon>
        <taxon>Streptophyta</taxon>
        <taxon>Embryophyta</taxon>
        <taxon>Tracheophyta</taxon>
        <taxon>Lycopodiopsida</taxon>
        <taxon>Lycopodiales</taxon>
        <taxon>Lycopodiaceae</taxon>
        <taxon>Lycopodioideae</taxon>
        <taxon>Diphasiastrum</taxon>
    </lineage>
</organism>
<evidence type="ECO:0000313" key="2">
    <source>
        <dbReference type="Proteomes" id="UP001162992"/>
    </source>
</evidence>
<reference evidence="2" key="1">
    <citation type="journal article" date="2024" name="Proc. Natl. Acad. Sci. U.S.A.">
        <title>Extraordinary preservation of gene collinearity over three hundred million years revealed in homosporous lycophytes.</title>
        <authorList>
            <person name="Li C."/>
            <person name="Wickell D."/>
            <person name="Kuo L.Y."/>
            <person name="Chen X."/>
            <person name="Nie B."/>
            <person name="Liao X."/>
            <person name="Peng D."/>
            <person name="Ji J."/>
            <person name="Jenkins J."/>
            <person name="Williams M."/>
            <person name="Shu S."/>
            <person name="Plott C."/>
            <person name="Barry K."/>
            <person name="Rajasekar S."/>
            <person name="Grimwood J."/>
            <person name="Han X."/>
            <person name="Sun S."/>
            <person name="Hou Z."/>
            <person name="He W."/>
            <person name="Dai G."/>
            <person name="Sun C."/>
            <person name="Schmutz J."/>
            <person name="Leebens-Mack J.H."/>
            <person name="Li F.W."/>
            <person name="Wang L."/>
        </authorList>
    </citation>
    <scope>NUCLEOTIDE SEQUENCE [LARGE SCALE GENOMIC DNA]</scope>
    <source>
        <strain evidence="2">cv. PW_Plant_1</strain>
    </source>
</reference>
<proteinExistence type="predicted"/>
<sequence>MAAGASMNTRPLEETPTWSVAVVLTIYVLASVIAERGLHHLGLWLKKTKRKPLYETLEKIKEELMLLGFISLILTVTAEQVSKLCVKTSFYDKQPVSCKKRRATAAPMPGPAPTTGHRRRLLEYILTDPVRRSLAVSNDITCPEGKETFISFLSLEQLHRFIFIMAITHILYICMTMLLAIVKVRRWRLWEQEARSNSPANLAELTRNLTVQRQSTFVMYHTSRPWSRNRLFVWLVCFFRQFGQTVTKADYLALRMGFIRIHHTGDNYDFHSYMIRSMEDEFKDIVGISFSLWVFVVAFILFNVDGVNLYVWLAILPIVLILLVGAKLQHVIATLALESAGIQGRYDPQIRPRDDLFWLNRPQMMLSLIHFILFQNSFELATFLWALWQFGTRHCFLRKHYLVYGRLISGLVVQVFCSYSTLPLYALVTQMGSTYKKAIFKEGVLESLHGWRKKAHKKAKLGEVHEGSTGASPEGLNGGSSNTPMDERILEDAGGWDEIKVELEDSQGSSHDTFRNQSMPILRYLPSSPRAMMEIGRSGTTRN</sequence>
<protein>
    <submittedName>
        <fullName evidence="1">Uncharacterized protein</fullName>
    </submittedName>
</protein>